<dbReference type="EMBL" id="LAZR01023820">
    <property type="protein sequence ID" value="KKL77207.1"/>
    <property type="molecule type" value="Genomic_DNA"/>
</dbReference>
<comment type="caution">
    <text evidence="1">The sequence shown here is derived from an EMBL/GenBank/DDBJ whole genome shotgun (WGS) entry which is preliminary data.</text>
</comment>
<name>A0A0F9HPZ7_9ZZZZ</name>
<gene>
    <name evidence="1" type="ORF">LCGC14_2037190</name>
</gene>
<protein>
    <submittedName>
        <fullName evidence="1">Uncharacterized protein</fullName>
    </submittedName>
</protein>
<proteinExistence type="predicted"/>
<dbReference type="AlphaFoldDB" id="A0A0F9HPZ7"/>
<sequence>MRPGMNLKTVQKIAGCKLDCKITFYRNTRESQTEVLHYRYNYEANREQVFILEDIAQRNESLSEVIRIVQGFEYQHKNWWTEDE</sequence>
<organism evidence="1">
    <name type="scientific">marine sediment metagenome</name>
    <dbReference type="NCBI Taxonomy" id="412755"/>
    <lineage>
        <taxon>unclassified sequences</taxon>
        <taxon>metagenomes</taxon>
        <taxon>ecological metagenomes</taxon>
    </lineage>
</organism>
<accession>A0A0F9HPZ7</accession>
<reference evidence="1" key="1">
    <citation type="journal article" date="2015" name="Nature">
        <title>Complex archaea that bridge the gap between prokaryotes and eukaryotes.</title>
        <authorList>
            <person name="Spang A."/>
            <person name="Saw J.H."/>
            <person name="Jorgensen S.L."/>
            <person name="Zaremba-Niedzwiedzka K."/>
            <person name="Martijn J."/>
            <person name="Lind A.E."/>
            <person name="van Eijk R."/>
            <person name="Schleper C."/>
            <person name="Guy L."/>
            <person name="Ettema T.J."/>
        </authorList>
    </citation>
    <scope>NUCLEOTIDE SEQUENCE</scope>
</reference>
<evidence type="ECO:0000313" key="1">
    <source>
        <dbReference type="EMBL" id="KKL77207.1"/>
    </source>
</evidence>